<dbReference type="CDD" id="cd00158">
    <property type="entry name" value="RHOD"/>
    <property type="match status" value="1"/>
</dbReference>
<sequence>MKRSLLILGLLLLSCKAQYPVGITMLDVENFANNTTKNVTLVDVRTPEEYADGHIAGAANIDYFNDDFAKDISTYDKQTPIYIYCRSGKRSAKAATQMDSLGFRYIINLKGGLMAWEEANRPIVKDQ</sequence>
<dbReference type="PROSITE" id="PS50206">
    <property type="entry name" value="RHODANESE_3"/>
    <property type="match status" value="1"/>
</dbReference>
<feature type="domain" description="Rhodanese" evidence="2">
    <location>
        <begin position="35"/>
        <end position="125"/>
    </location>
</feature>
<dbReference type="Pfam" id="PF00581">
    <property type="entry name" value="Rhodanese"/>
    <property type="match status" value="1"/>
</dbReference>
<gene>
    <name evidence="3" type="ORF">ACFQ1M_10950</name>
</gene>
<name>A0ABW3CZR9_9FLAO</name>
<dbReference type="RefSeq" id="WP_386408116.1">
    <property type="nucleotide sequence ID" value="NZ_JBHTJH010000010.1"/>
</dbReference>
<dbReference type="PANTHER" id="PTHR45431:SF3">
    <property type="entry name" value="RHODANESE-LIKE DOMAIN-CONTAINING PROTEIN 15, CHLOROPLASTIC"/>
    <property type="match status" value="1"/>
</dbReference>
<feature type="signal peptide" evidence="1">
    <location>
        <begin position="1"/>
        <end position="19"/>
    </location>
</feature>
<accession>A0ABW3CZR9</accession>
<proteinExistence type="predicted"/>
<keyword evidence="4" id="KW-1185">Reference proteome</keyword>
<dbReference type="SUPFAM" id="SSF52821">
    <property type="entry name" value="Rhodanese/Cell cycle control phosphatase"/>
    <property type="match status" value="1"/>
</dbReference>
<comment type="caution">
    <text evidence="3">The sequence shown here is derived from an EMBL/GenBank/DDBJ whole genome shotgun (WGS) entry which is preliminary data.</text>
</comment>
<dbReference type="InterPro" id="IPR001763">
    <property type="entry name" value="Rhodanese-like_dom"/>
</dbReference>
<evidence type="ECO:0000256" key="1">
    <source>
        <dbReference type="SAM" id="SignalP"/>
    </source>
</evidence>
<dbReference type="InterPro" id="IPR052367">
    <property type="entry name" value="Thiosulfate_ST/Rhodanese-like"/>
</dbReference>
<dbReference type="InterPro" id="IPR036873">
    <property type="entry name" value="Rhodanese-like_dom_sf"/>
</dbReference>
<keyword evidence="1" id="KW-0732">Signal</keyword>
<evidence type="ECO:0000313" key="4">
    <source>
        <dbReference type="Proteomes" id="UP001596978"/>
    </source>
</evidence>
<dbReference type="Proteomes" id="UP001596978">
    <property type="component" value="Unassembled WGS sequence"/>
</dbReference>
<protein>
    <submittedName>
        <fullName evidence="3">Rhodanese-like domain-containing protein</fullName>
    </submittedName>
</protein>
<dbReference type="PANTHER" id="PTHR45431">
    <property type="entry name" value="RHODANESE-LIKE DOMAIN-CONTAINING PROTEIN 15, CHLOROPLASTIC"/>
    <property type="match status" value="1"/>
</dbReference>
<feature type="chain" id="PRO_5045182280" evidence="1">
    <location>
        <begin position="20"/>
        <end position="127"/>
    </location>
</feature>
<evidence type="ECO:0000313" key="3">
    <source>
        <dbReference type="EMBL" id="MFD0862722.1"/>
    </source>
</evidence>
<dbReference type="Gene3D" id="3.40.250.10">
    <property type="entry name" value="Rhodanese-like domain"/>
    <property type="match status" value="1"/>
</dbReference>
<dbReference type="PROSITE" id="PS51257">
    <property type="entry name" value="PROKAR_LIPOPROTEIN"/>
    <property type="match status" value="1"/>
</dbReference>
<dbReference type="EMBL" id="JBHTJH010000010">
    <property type="protein sequence ID" value="MFD0862722.1"/>
    <property type="molecule type" value="Genomic_DNA"/>
</dbReference>
<reference evidence="4" key="1">
    <citation type="journal article" date="2019" name="Int. J. Syst. Evol. Microbiol.">
        <title>The Global Catalogue of Microorganisms (GCM) 10K type strain sequencing project: providing services to taxonomists for standard genome sequencing and annotation.</title>
        <authorList>
            <consortium name="The Broad Institute Genomics Platform"/>
            <consortium name="The Broad Institute Genome Sequencing Center for Infectious Disease"/>
            <person name="Wu L."/>
            <person name="Ma J."/>
        </authorList>
    </citation>
    <scope>NUCLEOTIDE SEQUENCE [LARGE SCALE GENOMIC DNA]</scope>
    <source>
        <strain evidence="4">CCUG 62952</strain>
    </source>
</reference>
<dbReference type="SMART" id="SM00450">
    <property type="entry name" value="RHOD"/>
    <property type="match status" value="1"/>
</dbReference>
<organism evidence="3 4">
    <name type="scientific">Sungkyunkwania multivorans</name>
    <dbReference type="NCBI Taxonomy" id="1173618"/>
    <lineage>
        <taxon>Bacteria</taxon>
        <taxon>Pseudomonadati</taxon>
        <taxon>Bacteroidota</taxon>
        <taxon>Flavobacteriia</taxon>
        <taxon>Flavobacteriales</taxon>
        <taxon>Flavobacteriaceae</taxon>
        <taxon>Sungkyunkwania</taxon>
    </lineage>
</organism>
<evidence type="ECO:0000259" key="2">
    <source>
        <dbReference type="PROSITE" id="PS50206"/>
    </source>
</evidence>